<dbReference type="OrthoDB" id="515428at2"/>
<evidence type="ECO:0000313" key="2">
    <source>
        <dbReference type="EMBL" id="MUG43449.1"/>
    </source>
</evidence>
<dbReference type="InterPro" id="IPR041657">
    <property type="entry name" value="HTH_17"/>
</dbReference>
<dbReference type="InterPro" id="IPR009061">
    <property type="entry name" value="DNA-bd_dom_put_sf"/>
</dbReference>
<dbReference type="NCBIfam" id="TIGR01764">
    <property type="entry name" value="excise"/>
    <property type="match status" value="1"/>
</dbReference>
<feature type="domain" description="Helix-turn-helix" evidence="1">
    <location>
        <begin position="4"/>
        <end position="52"/>
    </location>
</feature>
<dbReference type="Pfam" id="PF12728">
    <property type="entry name" value="HTH_17"/>
    <property type="match status" value="1"/>
</dbReference>
<protein>
    <submittedName>
        <fullName evidence="2">Helix-turn-helix domain-containing protein</fullName>
    </submittedName>
</protein>
<gene>
    <name evidence="2" type="ORF">GNP95_00255</name>
</gene>
<accession>A0A7X2YX53</accession>
<name>A0A7X2YX53_9BACL</name>
<dbReference type="GO" id="GO:0003677">
    <property type="term" value="F:DNA binding"/>
    <property type="evidence" value="ECO:0007669"/>
    <property type="project" value="InterPro"/>
</dbReference>
<dbReference type="SUPFAM" id="SSF46955">
    <property type="entry name" value="Putative DNA-binding domain"/>
    <property type="match status" value="1"/>
</dbReference>
<sequence length="59" mass="6689">MERMTVEEMAKYIGASAVKVYAMVRANEIPHYKIGAKILFRKSTIDQWIAEQEAQASGK</sequence>
<evidence type="ECO:0000313" key="3">
    <source>
        <dbReference type="Proteomes" id="UP000447876"/>
    </source>
</evidence>
<evidence type="ECO:0000259" key="1">
    <source>
        <dbReference type="Pfam" id="PF12728"/>
    </source>
</evidence>
<dbReference type="EMBL" id="WNZW01000001">
    <property type="protein sequence ID" value="MUG43449.1"/>
    <property type="molecule type" value="Genomic_DNA"/>
</dbReference>
<reference evidence="2 3" key="1">
    <citation type="submission" date="2019-11" db="EMBL/GenBank/DDBJ databases">
        <title>Draft genome sequences of five Paenibacillus species of dairy origin.</title>
        <authorList>
            <person name="Olajide A.M."/>
            <person name="Chen S."/>
            <person name="Lapointe G."/>
        </authorList>
    </citation>
    <scope>NUCLEOTIDE SEQUENCE [LARGE SCALE GENOMIC DNA]</scope>
    <source>
        <strain evidence="2 3">12CR55</strain>
    </source>
</reference>
<organism evidence="2 3">
    <name type="scientific">Paenibacillus woosongensis</name>
    <dbReference type="NCBI Taxonomy" id="307580"/>
    <lineage>
        <taxon>Bacteria</taxon>
        <taxon>Bacillati</taxon>
        <taxon>Bacillota</taxon>
        <taxon>Bacilli</taxon>
        <taxon>Bacillales</taxon>
        <taxon>Paenibacillaceae</taxon>
        <taxon>Paenibacillus</taxon>
    </lineage>
</organism>
<proteinExistence type="predicted"/>
<dbReference type="Proteomes" id="UP000447876">
    <property type="component" value="Unassembled WGS sequence"/>
</dbReference>
<dbReference type="InterPro" id="IPR010093">
    <property type="entry name" value="SinI_DNA-bd"/>
</dbReference>
<dbReference type="RefSeq" id="WP_155608940.1">
    <property type="nucleotide sequence ID" value="NZ_WNZW01000001.1"/>
</dbReference>
<dbReference type="AlphaFoldDB" id="A0A7X2YX53"/>
<comment type="caution">
    <text evidence="2">The sequence shown here is derived from an EMBL/GenBank/DDBJ whole genome shotgun (WGS) entry which is preliminary data.</text>
</comment>